<feature type="non-terminal residue" evidence="2">
    <location>
        <position position="1"/>
    </location>
</feature>
<organism evidence="2">
    <name type="scientific">Spongospora subterranea</name>
    <dbReference type="NCBI Taxonomy" id="70186"/>
    <lineage>
        <taxon>Eukaryota</taxon>
        <taxon>Sar</taxon>
        <taxon>Rhizaria</taxon>
        <taxon>Endomyxa</taxon>
        <taxon>Phytomyxea</taxon>
        <taxon>Plasmodiophorida</taxon>
        <taxon>Plasmodiophoridae</taxon>
        <taxon>Spongospora</taxon>
    </lineage>
</organism>
<evidence type="ECO:0000256" key="1">
    <source>
        <dbReference type="SAM" id="Phobius"/>
    </source>
</evidence>
<name>A0A0H5QTD9_9EUKA</name>
<accession>A0A0H5QTD9</accession>
<proteinExistence type="predicted"/>
<dbReference type="AlphaFoldDB" id="A0A0H5QTD9"/>
<reference evidence="2" key="1">
    <citation type="submission" date="2015-04" db="EMBL/GenBank/DDBJ databases">
        <title>The genome sequence of the plant pathogenic Rhizarian Plasmodiophora brassicae reveals insights in its biotrophic life cycle and the origin of chitin synthesis.</title>
        <authorList>
            <person name="Schwelm A."/>
            <person name="Fogelqvist J."/>
            <person name="Knaust A."/>
            <person name="Julke S."/>
            <person name="Lilja T."/>
            <person name="Dhandapani V."/>
            <person name="Bonilla-Rosso G."/>
            <person name="Karlsson M."/>
            <person name="Shevchenko A."/>
            <person name="Choi S.R."/>
            <person name="Kim H.G."/>
            <person name="Park J.Y."/>
            <person name="Lim Y.P."/>
            <person name="Ludwig-Muller J."/>
            <person name="Dixelius C."/>
        </authorList>
    </citation>
    <scope>NUCLEOTIDE SEQUENCE</scope>
    <source>
        <tissue evidence="2">Potato root galls</tissue>
    </source>
</reference>
<keyword evidence="1" id="KW-0472">Membrane</keyword>
<evidence type="ECO:0000313" key="2">
    <source>
        <dbReference type="EMBL" id="CRZ05200.1"/>
    </source>
</evidence>
<sequence>LGNITVFIFFIQQRILFKSSLSSLRTVSVATNLVGIFTVSMVLYMYRDLMVVTCSTGDGKGIATVNVSKDSLPKYRTNALASSLAQMSALASGLMKSAGSQLVRFNKYSNV</sequence>
<feature type="transmembrane region" description="Helical" evidence="1">
    <location>
        <begin position="27"/>
        <end position="46"/>
    </location>
</feature>
<dbReference type="EMBL" id="HACM01004758">
    <property type="protein sequence ID" value="CRZ05200.1"/>
    <property type="molecule type" value="Transcribed_RNA"/>
</dbReference>
<protein>
    <submittedName>
        <fullName evidence="2">Uncharacterized protein</fullName>
    </submittedName>
</protein>
<keyword evidence="1" id="KW-0812">Transmembrane</keyword>
<keyword evidence="1" id="KW-1133">Transmembrane helix</keyword>